<reference evidence="7 8" key="1">
    <citation type="submission" date="2015-12" db="EMBL/GenBank/DDBJ databases">
        <title>The genome of Folsomia candida.</title>
        <authorList>
            <person name="Faddeeva A."/>
            <person name="Derks M.F."/>
            <person name="Anvar Y."/>
            <person name="Smit S."/>
            <person name="Van Straalen N."/>
            <person name="Roelofs D."/>
        </authorList>
    </citation>
    <scope>NUCLEOTIDE SEQUENCE [LARGE SCALE GENOMIC DNA]</scope>
    <source>
        <strain evidence="7 8">VU population</strain>
        <tissue evidence="7">Whole body</tissue>
    </source>
</reference>
<protein>
    <recommendedName>
        <fullName evidence="5">Coiled-coil-helix-coiled-coil-helix domain-containing protein 7</fullName>
    </recommendedName>
</protein>
<comment type="subcellular location">
    <subcellularLocation>
        <location evidence="1">Mitochondrion intermembrane space</location>
    </subcellularLocation>
</comment>
<keyword evidence="2" id="KW-0496">Mitochondrion</keyword>
<gene>
    <name evidence="7" type="ORF">Fcan01_01866</name>
</gene>
<dbReference type="Gene3D" id="1.10.287.1130">
    <property type="entry name" value="CytochromE C oxidase copper chaperone"/>
    <property type="match status" value="1"/>
</dbReference>
<comment type="caution">
    <text evidence="7">The sequence shown here is derived from an EMBL/GenBank/DDBJ whole genome shotgun (WGS) entry which is preliminary data.</text>
</comment>
<organism evidence="7 8">
    <name type="scientific">Folsomia candida</name>
    <name type="common">Springtail</name>
    <dbReference type="NCBI Taxonomy" id="158441"/>
    <lineage>
        <taxon>Eukaryota</taxon>
        <taxon>Metazoa</taxon>
        <taxon>Ecdysozoa</taxon>
        <taxon>Arthropoda</taxon>
        <taxon>Hexapoda</taxon>
        <taxon>Collembola</taxon>
        <taxon>Entomobryomorpha</taxon>
        <taxon>Isotomoidea</taxon>
        <taxon>Isotomidae</taxon>
        <taxon>Proisotominae</taxon>
        <taxon>Folsomia</taxon>
    </lineage>
</organism>
<dbReference type="GO" id="GO:0005758">
    <property type="term" value="C:mitochondrial intermembrane space"/>
    <property type="evidence" value="ECO:0007669"/>
    <property type="project" value="UniProtKB-SubCell"/>
</dbReference>
<dbReference type="GO" id="GO:0033108">
    <property type="term" value="P:mitochondrial respiratory chain complex assembly"/>
    <property type="evidence" value="ECO:0007669"/>
    <property type="project" value="TreeGrafter"/>
</dbReference>
<comment type="similarity">
    <text evidence="4">Belongs to the CHCHD7 family.</text>
</comment>
<feature type="region of interest" description="Disordered" evidence="6">
    <location>
        <begin position="81"/>
        <end position="115"/>
    </location>
</feature>
<evidence type="ECO:0000313" key="8">
    <source>
        <dbReference type="Proteomes" id="UP000198287"/>
    </source>
</evidence>
<evidence type="ECO:0000313" key="7">
    <source>
        <dbReference type="EMBL" id="OXA64351.1"/>
    </source>
</evidence>
<dbReference type="InterPro" id="IPR009069">
    <property type="entry name" value="Cys_alpha_HP_mot_SF"/>
</dbReference>
<dbReference type="OrthoDB" id="9971592at2759"/>
<dbReference type="AlphaFoldDB" id="A0A226F595"/>
<dbReference type="PROSITE" id="PS51808">
    <property type="entry name" value="CHCH"/>
    <property type="match status" value="1"/>
</dbReference>
<name>A0A226F595_FOLCA</name>
<dbReference type="PANTHER" id="PTHR46811">
    <property type="entry name" value="COILED-COIL-HELIX-COILED-COIL-HELIX DOMAIN-CONTAINING PROTEIN 7"/>
    <property type="match status" value="1"/>
</dbReference>
<evidence type="ECO:0000256" key="5">
    <source>
        <dbReference type="ARBA" id="ARBA00039509"/>
    </source>
</evidence>
<evidence type="ECO:0000256" key="4">
    <source>
        <dbReference type="ARBA" id="ARBA00038205"/>
    </source>
</evidence>
<sequence>MFSNPGDLPPSTNEAERKLIIETASNQTSSLTNPCLKEQKLSYKCLSENNFNKDKCSAAFANYTACQEFWKKIKAYRRSEGIRPHLPRPEDRDRIKKEYMERLHMRKSPDGHSHN</sequence>
<dbReference type="OMA" id="RIKKEYM"/>
<evidence type="ECO:0000256" key="3">
    <source>
        <dbReference type="ARBA" id="ARBA00023157"/>
    </source>
</evidence>
<proteinExistence type="inferred from homology"/>
<dbReference type="InterPro" id="IPR051040">
    <property type="entry name" value="COX23"/>
</dbReference>
<accession>A0A226F595</accession>
<dbReference type="PANTHER" id="PTHR46811:SF1">
    <property type="entry name" value="COILED-COIL-HELIX-COILED-COIL-HELIX DOMAIN-CONTAINING PROTEIN 7"/>
    <property type="match status" value="1"/>
</dbReference>
<dbReference type="STRING" id="158441.A0A226F595"/>
<dbReference type="SUPFAM" id="SSF47072">
    <property type="entry name" value="Cysteine alpha-hairpin motif"/>
    <property type="match status" value="1"/>
</dbReference>
<keyword evidence="8" id="KW-1185">Reference proteome</keyword>
<evidence type="ECO:0000256" key="1">
    <source>
        <dbReference type="ARBA" id="ARBA00004569"/>
    </source>
</evidence>
<evidence type="ECO:0000256" key="2">
    <source>
        <dbReference type="ARBA" id="ARBA00023128"/>
    </source>
</evidence>
<dbReference type="EMBL" id="LNIX01000001">
    <property type="protein sequence ID" value="OXA64351.1"/>
    <property type="molecule type" value="Genomic_DNA"/>
</dbReference>
<keyword evidence="3" id="KW-1015">Disulfide bond</keyword>
<dbReference type="Proteomes" id="UP000198287">
    <property type="component" value="Unassembled WGS sequence"/>
</dbReference>
<evidence type="ECO:0000256" key="6">
    <source>
        <dbReference type="SAM" id="MobiDB-lite"/>
    </source>
</evidence>